<proteinExistence type="predicted"/>
<dbReference type="Proteomes" id="UP001595859">
    <property type="component" value="Unassembled WGS sequence"/>
</dbReference>
<dbReference type="RefSeq" id="WP_378057956.1">
    <property type="nucleotide sequence ID" value="NZ_JBHSIS010000009.1"/>
</dbReference>
<dbReference type="EMBL" id="JBHSIS010000009">
    <property type="protein sequence ID" value="MFC4855989.1"/>
    <property type="molecule type" value="Genomic_DNA"/>
</dbReference>
<accession>A0ABV9S4X1</accession>
<reference evidence="2" key="1">
    <citation type="journal article" date="2019" name="Int. J. Syst. Evol. Microbiol.">
        <title>The Global Catalogue of Microorganisms (GCM) 10K type strain sequencing project: providing services to taxonomists for standard genome sequencing and annotation.</title>
        <authorList>
            <consortium name="The Broad Institute Genomics Platform"/>
            <consortium name="The Broad Institute Genome Sequencing Center for Infectious Disease"/>
            <person name="Wu L."/>
            <person name="Ma J."/>
        </authorList>
    </citation>
    <scope>NUCLEOTIDE SEQUENCE [LARGE SCALE GENOMIC DNA]</scope>
    <source>
        <strain evidence="2">ZS-22-S1</strain>
    </source>
</reference>
<sequence>MAQQTYDIAAEARAQDLLGDIQLADGEPDHAVSSWRLAVTQPGPGESAQDDHPVLRRPIAAARGVQLVVVVHRQDFEKINMLEVKAFLDTL</sequence>
<evidence type="ECO:0000313" key="1">
    <source>
        <dbReference type="EMBL" id="MFC4855989.1"/>
    </source>
</evidence>
<comment type="caution">
    <text evidence="1">The sequence shown here is derived from an EMBL/GenBank/DDBJ whole genome shotgun (WGS) entry which is preliminary data.</text>
</comment>
<evidence type="ECO:0000313" key="2">
    <source>
        <dbReference type="Proteomes" id="UP001595859"/>
    </source>
</evidence>
<organism evidence="1 2">
    <name type="scientific">Actinophytocola glycyrrhizae</name>
    <dbReference type="NCBI Taxonomy" id="2044873"/>
    <lineage>
        <taxon>Bacteria</taxon>
        <taxon>Bacillati</taxon>
        <taxon>Actinomycetota</taxon>
        <taxon>Actinomycetes</taxon>
        <taxon>Pseudonocardiales</taxon>
        <taxon>Pseudonocardiaceae</taxon>
    </lineage>
</organism>
<protein>
    <submittedName>
        <fullName evidence="1">Uncharacterized protein</fullName>
    </submittedName>
</protein>
<gene>
    <name evidence="1" type="ORF">ACFPCV_20950</name>
</gene>
<keyword evidence="2" id="KW-1185">Reference proteome</keyword>
<name>A0ABV9S4X1_9PSEU</name>